<keyword evidence="3" id="KW-1185">Reference proteome</keyword>
<feature type="compositionally biased region" description="Low complexity" evidence="1">
    <location>
        <begin position="52"/>
        <end position="76"/>
    </location>
</feature>
<proteinExistence type="predicted"/>
<feature type="region of interest" description="Disordered" evidence="1">
    <location>
        <begin position="131"/>
        <end position="217"/>
    </location>
</feature>
<reference evidence="2" key="2">
    <citation type="submission" date="2013-10" db="EMBL/GenBank/DDBJ databases">
        <authorList>
            <person name="Aslett M."/>
        </authorList>
    </citation>
    <scope>NUCLEOTIDE SEQUENCE [LARGE SCALE GENOMIC DNA]</scope>
    <source>
        <strain evidence="2">Houghton</strain>
    </source>
</reference>
<accession>U6H175</accession>
<feature type="region of interest" description="Disordered" evidence="1">
    <location>
        <begin position="1"/>
        <end position="78"/>
    </location>
</feature>
<reference evidence="2" key="1">
    <citation type="submission" date="2013-10" db="EMBL/GenBank/DDBJ databases">
        <title>Genomic analysis of the causative agents of coccidiosis in chickens.</title>
        <authorList>
            <person name="Reid A.J."/>
            <person name="Blake D."/>
            <person name="Billington K."/>
            <person name="Browne H."/>
            <person name="Dunn M."/>
            <person name="Hung S."/>
            <person name="Kawahara F."/>
            <person name="Miranda-Saavedra D."/>
            <person name="Mourier T."/>
            <person name="Nagra H."/>
            <person name="Otto T.D."/>
            <person name="Rawlings N."/>
            <person name="Sanchez A."/>
            <person name="Sanders M."/>
            <person name="Subramaniam C."/>
            <person name="Tay Y."/>
            <person name="Dear P."/>
            <person name="Doerig C."/>
            <person name="Gruber A."/>
            <person name="Parkinson J."/>
            <person name="Shirley M."/>
            <person name="Wan K.L."/>
            <person name="Berriman M."/>
            <person name="Tomley F."/>
            <person name="Pain A."/>
        </authorList>
    </citation>
    <scope>NUCLEOTIDE SEQUENCE [LARGE SCALE GENOMIC DNA]</scope>
    <source>
        <strain evidence="2">Houghton</strain>
    </source>
</reference>
<name>U6H175_9EIME</name>
<dbReference type="Proteomes" id="UP000018201">
    <property type="component" value="Unassembled WGS sequence"/>
</dbReference>
<organism evidence="2 3">
    <name type="scientific">Eimeria praecox</name>
    <dbReference type="NCBI Taxonomy" id="51316"/>
    <lineage>
        <taxon>Eukaryota</taxon>
        <taxon>Sar</taxon>
        <taxon>Alveolata</taxon>
        <taxon>Apicomplexa</taxon>
        <taxon>Conoidasida</taxon>
        <taxon>Coccidia</taxon>
        <taxon>Eucoccidiorida</taxon>
        <taxon>Eimeriorina</taxon>
        <taxon>Eimeriidae</taxon>
        <taxon>Eimeria</taxon>
    </lineage>
</organism>
<feature type="compositionally biased region" description="Low complexity" evidence="1">
    <location>
        <begin position="187"/>
        <end position="211"/>
    </location>
</feature>
<evidence type="ECO:0000256" key="1">
    <source>
        <dbReference type="SAM" id="MobiDB-lite"/>
    </source>
</evidence>
<dbReference type="VEuPathDB" id="ToxoDB:EPH_0070790"/>
<dbReference type="EMBL" id="HG694958">
    <property type="protein sequence ID" value="CDI86200.1"/>
    <property type="molecule type" value="Genomic_DNA"/>
</dbReference>
<sequence length="498" mass="55352">MTPRARSASFTFGSSEKVEAPEQQQQEWRHRSLSFEPGRRTTSGVWSRDGETPNLLQPQQQQQQQTQQEQNQTQQRRLGRLARLRGAIQRLGGAAKEKLRRLWRRIQRGASRAKLAARRVAAGLYKRLPKLRKRGGPSEGAEGTAAVSGLAGGGLAGAAAGPGKEAPEGAEAPEKPDISTPVSRAVSAQSTEAEETAAPPAEAEATAPTSEGLEQSLGTEEWHEALTPEQAEEASEEWHDAVTPEELNILLARARTSEKAEEQKALTEPESEEAEELGLEPQCAKLYRRMTTVMKQLNREWRGHCMFWSLFMKNGNFGTFVDSMQDVAVQTGASIRAAEKLTGTEEGIDAQLLRMTLVLALAEEAVAKAEEQTQENCWFLNPDNLFTRATKKEEQILNSITPVSFFANPLVFTKPLQRLIDVVYADAPKCLESANGEVKSREDLQQVLRSEKQKLGATMKELGHTLSHRQRGDMEQVMEELEKLYKREFCSIEQTHLK</sequence>
<evidence type="ECO:0000313" key="2">
    <source>
        <dbReference type="EMBL" id="CDI86200.1"/>
    </source>
</evidence>
<evidence type="ECO:0000313" key="3">
    <source>
        <dbReference type="Proteomes" id="UP000018201"/>
    </source>
</evidence>
<dbReference type="AlphaFoldDB" id="U6H175"/>
<gene>
    <name evidence="2" type="ORF">EPH_0070790</name>
</gene>
<protein>
    <submittedName>
        <fullName evidence="2">Uncharacterized protein</fullName>
    </submittedName>
</protein>
<dbReference type="OrthoDB" id="347894at2759"/>